<name>A0AAD9IJ79_PROWI</name>
<sequence length="134" mass="14616">MLASEALGLELSVKFHVTPVSQDEVEGLEDPPVILSEAEPLLGQTLLAIYNQSKMLPVYNYLDSDTLWTGRALSWARTCVHASGSGSWTLSTQLDRLPPDTAKAAVVLRAWGPSGVGDAYQLAFERPQILFRMA</sequence>
<reference evidence="1" key="1">
    <citation type="submission" date="2021-01" db="EMBL/GenBank/DDBJ databases">
        <authorList>
            <person name="Eckstrom K.M.E."/>
        </authorList>
    </citation>
    <scope>NUCLEOTIDE SEQUENCE</scope>
    <source>
        <strain evidence="1">UVCC 0001</strain>
    </source>
</reference>
<dbReference type="EMBL" id="JASFZW010000003">
    <property type="protein sequence ID" value="KAK2079298.1"/>
    <property type="molecule type" value="Genomic_DNA"/>
</dbReference>
<protein>
    <submittedName>
        <fullName evidence="1">Uncharacterized protein</fullName>
    </submittedName>
</protein>
<proteinExistence type="predicted"/>
<accession>A0AAD9IJ79</accession>
<evidence type="ECO:0000313" key="2">
    <source>
        <dbReference type="Proteomes" id="UP001255856"/>
    </source>
</evidence>
<comment type="caution">
    <text evidence="1">The sequence shown here is derived from an EMBL/GenBank/DDBJ whole genome shotgun (WGS) entry which is preliminary data.</text>
</comment>
<gene>
    <name evidence="1" type="ORF">QBZ16_002989</name>
</gene>
<dbReference type="Proteomes" id="UP001255856">
    <property type="component" value="Unassembled WGS sequence"/>
</dbReference>
<evidence type="ECO:0000313" key="1">
    <source>
        <dbReference type="EMBL" id="KAK2079298.1"/>
    </source>
</evidence>
<organism evidence="1 2">
    <name type="scientific">Prototheca wickerhamii</name>
    <dbReference type="NCBI Taxonomy" id="3111"/>
    <lineage>
        <taxon>Eukaryota</taxon>
        <taxon>Viridiplantae</taxon>
        <taxon>Chlorophyta</taxon>
        <taxon>core chlorophytes</taxon>
        <taxon>Trebouxiophyceae</taxon>
        <taxon>Chlorellales</taxon>
        <taxon>Chlorellaceae</taxon>
        <taxon>Prototheca</taxon>
    </lineage>
</organism>
<dbReference type="AlphaFoldDB" id="A0AAD9IJ79"/>
<keyword evidence="2" id="KW-1185">Reference proteome</keyword>